<comment type="caution">
    <text evidence="1">The sequence shown here is derived from an EMBL/GenBank/DDBJ whole genome shotgun (WGS) entry which is preliminary data.</text>
</comment>
<organism evidence="1 2">
    <name type="scientific">Smittium mucronatum</name>
    <dbReference type="NCBI Taxonomy" id="133383"/>
    <lineage>
        <taxon>Eukaryota</taxon>
        <taxon>Fungi</taxon>
        <taxon>Fungi incertae sedis</taxon>
        <taxon>Zoopagomycota</taxon>
        <taxon>Kickxellomycotina</taxon>
        <taxon>Harpellomycetes</taxon>
        <taxon>Harpellales</taxon>
        <taxon>Legeriomycetaceae</taxon>
        <taxon>Smittium</taxon>
    </lineage>
</organism>
<dbReference type="STRING" id="133383.A0A1R0GP92"/>
<sequence>MVEREHASLIDALSKFCQGNPEVWPDKLTLALWADRIAWKRTTEESPYKLLFGQESVLPIELKYQTWNTLNLDSTKTTENLISAHVYQPEAKEDLVTDVAQKLKEFRERNRVYFESIHKIRRDALKTGEIVLLYDSTIGKSRQSKLDDIWMGPYMIESSSGNGSYRIKELDGTIKRTPVAGNRLRRF</sequence>
<protein>
    <submittedName>
        <fullName evidence="1">Uncharacterized protein</fullName>
    </submittedName>
</protein>
<proteinExistence type="predicted"/>
<dbReference type="Proteomes" id="UP000187455">
    <property type="component" value="Unassembled WGS sequence"/>
</dbReference>
<evidence type="ECO:0000313" key="2">
    <source>
        <dbReference type="Proteomes" id="UP000187455"/>
    </source>
</evidence>
<dbReference type="GO" id="GO:0003676">
    <property type="term" value="F:nucleic acid binding"/>
    <property type="evidence" value="ECO:0007669"/>
    <property type="project" value="InterPro"/>
</dbReference>
<dbReference type="EMBL" id="LSSL01005659">
    <property type="protein sequence ID" value="OLY78713.1"/>
    <property type="molecule type" value="Genomic_DNA"/>
</dbReference>
<evidence type="ECO:0000313" key="1">
    <source>
        <dbReference type="EMBL" id="OLY78713.1"/>
    </source>
</evidence>
<dbReference type="Gene3D" id="3.30.420.10">
    <property type="entry name" value="Ribonuclease H-like superfamily/Ribonuclease H"/>
    <property type="match status" value="1"/>
</dbReference>
<accession>A0A1R0GP92</accession>
<dbReference type="PANTHER" id="PTHR48475">
    <property type="entry name" value="RIBONUCLEASE H"/>
    <property type="match status" value="1"/>
</dbReference>
<dbReference type="PANTHER" id="PTHR48475:SF1">
    <property type="entry name" value="RNASE H TYPE-1 DOMAIN-CONTAINING PROTEIN"/>
    <property type="match status" value="1"/>
</dbReference>
<dbReference type="InterPro" id="IPR036397">
    <property type="entry name" value="RNaseH_sf"/>
</dbReference>
<keyword evidence="2" id="KW-1185">Reference proteome</keyword>
<reference evidence="1 2" key="1">
    <citation type="journal article" date="2016" name="Mol. Biol. Evol.">
        <title>Genome-Wide Survey of Gut Fungi (Harpellales) Reveals the First Horizontally Transferred Ubiquitin Gene from a Mosquito Host.</title>
        <authorList>
            <person name="Wang Y."/>
            <person name="White M.M."/>
            <person name="Kvist S."/>
            <person name="Moncalvo J.M."/>
        </authorList>
    </citation>
    <scope>NUCLEOTIDE SEQUENCE [LARGE SCALE GENOMIC DNA]</scope>
    <source>
        <strain evidence="1 2">ALG-7-W6</strain>
    </source>
</reference>
<dbReference type="OrthoDB" id="444848at2759"/>
<dbReference type="AlphaFoldDB" id="A0A1R0GP92"/>
<name>A0A1R0GP92_9FUNG</name>
<gene>
    <name evidence="1" type="ORF">AYI68_g7230</name>
</gene>